<dbReference type="InterPro" id="IPR011055">
    <property type="entry name" value="Dup_hybrid_motif"/>
</dbReference>
<dbReference type="SMART" id="SM00257">
    <property type="entry name" value="LysM"/>
    <property type="match status" value="2"/>
</dbReference>
<organism evidence="3 4">
    <name type="scientific">Streptomyces yunnanensis</name>
    <dbReference type="NCBI Taxonomy" id="156453"/>
    <lineage>
        <taxon>Bacteria</taxon>
        <taxon>Bacillati</taxon>
        <taxon>Actinomycetota</taxon>
        <taxon>Actinomycetes</taxon>
        <taxon>Kitasatosporales</taxon>
        <taxon>Streptomycetaceae</taxon>
        <taxon>Streptomyces</taxon>
    </lineage>
</organism>
<evidence type="ECO:0000256" key="1">
    <source>
        <dbReference type="SAM" id="MobiDB-lite"/>
    </source>
</evidence>
<feature type="compositionally biased region" description="Polar residues" evidence="1">
    <location>
        <begin position="368"/>
        <end position="385"/>
    </location>
</feature>
<comment type="caution">
    <text evidence="3">The sequence shown here is derived from an EMBL/GenBank/DDBJ whole genome shotgun (WGS) entry which is preliminary data.</text>
</comment>
<dbReference type="PANTHER" id="PTHR21666:SF270">
    <property type="entry name" value="MUREIN HYDROLASE ACTIVATOR ENVC"/>
    <property type="match status" value="1"/>
</dbReference>
<dbReference type="Pfam" id="PF01476">
    <property type="entry name" value="LysM"/>
    <property type="match status" value="2"/>
</dbReference>
<dbReference type="InterPro" id="IPR050570">
    <property type="entry name" value="Cell_wall_metabolism_enzyme"/>
</dbReference>
<feature type="compositionally biased region" description="Basic and acidic residues" evidence="1">
    <location>
        <begin position="571"/>
        <end position="591"/>
    </location>
</feature>
<reference evidence="4" key="1">
    <citation type="submission" date="2016-11" db="EMBL/GenBank/DDBJ databases">
        <authorList>
            <person name="Jaros S."/>
            <person name="Januszkiewicz K."/>
            <person name="Wedrychowicz H."/>
        </authorList>
    </citation>
    <scope>NUCLEOTIDE SEQUENCE [LARGE SCALE GENOMIC DNA]</scope>
    <source>
        <strain evidence="4">CGMCC 4.3555</strain>
    </source>
</reference>
<dbReference type="SUPFAM" id="SSF54106">
    <property type="entry name" value="LysM domain"/>
    <property type="match status" value="2"/>
</dbReference>
<dbReference type="InterPro" id="IPR018392">
    <property type="entry name" value="LysM"/>
</dbReference>
<feature type="region of interest" description="Disordered" evidence="1">
    <location>
        <begin position="156"/>
        <end position="181"/>
    </location>
</feature>
<dbReference type="EMBL" id="FRBK01000026">
    <property type="protein sequence ID" value="SHN24860.1"/>
    <property type="molecule type" value="Genomic_DNA"/>
</dbReference>
<protein>
    <submittedName>
        <fullName evidence="3">LysM domain-containing protein</fullName>
    </submittedName>
</protein>
<feature type="region of interest" description="Disordered" evidence="1">
    <location>
        <begin position="562"/>
        <end position="605"/>
    </location>
</feature>
<dbReference type="CDD" id="cd00118">
    <property type="entry name" value="LysM"/>
    <property type="match status" value="2"/>
</dbReference>
<evidence type="ECO:0000259" key="2">
    <source>
        <dbReference type="PROSITE" id="PS51782"/>
    </source>
</evidence>
<dbReference type="InterPro" id="IPR016047">
    <property type="entry name" value="M23ase_b-sheet_dom"/>
</dbReference>
<feature type="compositionally biased region" description="Basic and acidic residues" evidence="1">
    <location>
        <begin position="216"/>
        <end position="252"/>
    </location>
</feature>
<feature type="region of interest" description="Disordered" evidence="1">
    <location>
        <begin position="216"/>
        <end position="301"/>
    </location>
</feature>
<accession>A0A9X8N7X7</accession>
<dbReference type="GO" id="GO:0004222">
    <property type="term" value="F:metalloendopeptidase activity"/>
    <property type="evidence" value="ECO:0007669"/>
    <property type="project" value="TreeGrafter"/>
</dbReference>
<gene>
    <name evidence="3" type="ORF">SAMN05216268_126146</name>
</gene>
<dbReference type="PANTHER" id="PTHR21666">
    <property type="entry name" value="PEPTIDASE-RELATED"/>
    <property type="match status" value="1"/>
</dbReference>
<dbReference type="AlphaFoldDB" id="A0A9X8N7X7"/>
<dbReference type="Proteomes" id="UP000184388">
    <property type="component" value="Unassembled WGS sequence"/>
</dbReference>
<name>A0A9X8N7X7_9ACTN</name>
<proteinExistence type="predicted"/>
<evidence type="ECO:0000313" key="4">
    <source>
        <dbReference type="Proteomes" id="UP000184388"/>
    </source>
</evidence>
<dbReference type="PROSITE" id="PS51782">
    <property type="entry name" value="LYSM"/>
    <property type="match status" value="2"/>
</dbReference>
<sequence>MANTAKSMIDKGRSQLGYREGNNNYTKYPPEVPGLAWAQNQPWCQTWISWLAVKTGNTDVIPLTASCLTCTNYYKQRNRFHRSGPKPGDLVMYGASGGTHVDMVTEVSGSRIRVIGGNTGGSYNGQYFNGDGVYEKWTDISNPRIHGFARPAYKAGGGGGGGGGETSVLPETGGQKPPAKGKFTVKKGMTLLGICALLGVTLGELLTANPEIKDPNKIREGQEINIPAKKETAKPDPVKPDPTKKPDKEKPVVSKPEPSGKPDPSTDGSGKPVVPTKPGTEKPNPSVKPDKDKPVTSGTTTYTVQKGDTLWDIARKHKVSLSALLAANAGRFGNPDLIFPGQTVLLPGHGSTNDKTSVHKPGCNCTCDHTVQTKPSKPVSPNQKPDTGKETSKPPVTPPTTGAGVSVESLLPQRTQGVQKNWDRPLNAAELENARIIREEAIKAFGPGAQRGERAAVVGIATAYQESRLQNLKGGDRDSAGLFQQRPSMGWGSFAQVTDPHYAAAKFFSTMKEKFGSSNFSYLTTVSLVELSHRVQLSGSPSLPGHFELSAARLVAQLAGGQGKHASQYDPAKDVPKQEHKPSVEQPKDEAVTAPQSSDWVKPVQAPKGTPFGQKGSMWSSGAHTGLDFPAPQGTPVVTAKGGRVESAGWAGAYGRSVVIDHGDGIKTRYAHLSAISVGVGQEVNGGASIGNVGTTGNSTGPHLHFEVIANGVQVDPARFVG</sequence>
<feature type="region of interest" description="Disordered" evidence="1">
    <location>
        <begin position="368"/>
        <end position="423"/>
    </location>
</feature>
<dbReference type="Gene3D" id="2.70.70.10">
    <property type="entry name" value="Glucose Permease (Domain IIA)"/>
    <property type="match status" value="1"/>
</dbReference>
<dbReference type="InterPro" id="IPR036779">
    <property type="entry name" value="LysM_dom_sf"/>
</dbReference>
<evidence type="ECO:0000313" key="3">
    <source>
        <dbReference type="EMBL" id="SHN24860.1"/>
    </source>
</evidence>
<dbReference type="SUPFAM" id="SSF51261">
    <property type="entry name" value="Duplicated hybrid motif"/>
    <property type="match status" value="1"/>
</dbReference>
<dbReference type="Pfam" id="PF01551">
    <property type="entry name" value="Peptidase_M23"/>
    <property type="match status" value="1"/>
</dbReference>
<dbReference type="Gene3D" id="3.10.350.10">
    <property type="entry name" value="LysM domain"/>
    <property type="match status" value="2"/>
</dbReference>
<feature type="compositionally biased region" description="Gly residues" evidence="1">
    <location>
        <begin position="156"/>
        <end position="165"/>
    </location>
</feature>
<dbReference type="CDD" id="cd12797">
    <property type="entry name" value="M23_peptidase"/>
    <property type="match status" value="1"/>
</dbReference>
<feature type="domain" description="LysM" evidence="2">
    <location>
        <begin position="181"/>
        <end position="226"/>
    </location>
</feature>
<feature type="domain" description="LysM" evidence="2">
    <location>
        <begin position="300"/>
        <end position="346"/>
    </location>
</feature>
<dbReference type="RefSeq" id="WP_073449079.1">
    <property type="nucleotide sequence ID" value="NZ_FRBK01000026.1"/>
</dbReference>